<dbReference type="Proteomes" id="UP000177263">
    <property type="component" value="Unassembled WGS sequence"/>
</dbReference>
<keyword evidence="1" id="KW-0812">Transmembrane</keyword>
<evidence type="ECO:0008006" key="4">
    <source>
        <dbReference type="Google" id="ProtNLM"/>
    </source>
</evidence>
<feature type="transmembrane region" description="Helical" evidence="1">
    <location>
        <begin position="88"/>
        <end position="105"/>
    </location>
</feature>
<accession>A0A1F7YPU3</accession>
<proteinExistence type="predicted"/>
<evidence type="ECO:0000313" key="2">
    <source>
        <dbReference type="EMBL" id="OGM29180.1"/>
    </source>
</evidence>
<name>A0A1F7YPU3_9BACT</name>
<feature type="transmembrane region" description="Helical" evidence="1">
    <location>
        <begin position="112"/>
        <end position="132"/>
    </location>
</feature>
<keyword evidence="1" id="KW-1133">Transmembrane helix</keyword>
<protein>
    <recommendedName>
        <fullName evidence="4">Glycosyltransferase RgtA/B/C/D-like domain-containing protein</fullName>
    </recommendedName>
</protein>
<feature type="transmembrane region" description="Helical" evidence="1">
    <location>
        <begin position="138"/>
        <end position="158"/>
    </location>
</feature>
<evidence type="ECO:0000313" key="3">
    <source>
        <dbReference type="Proteomes" id="UP000177263"/>
    </source>
</evidence>
<evidence type="ECO:0000256" key="1">
    <source>
        <dbReference type="SAM" id="Phobius"/>
    </source>
</evidence>
<comment type="caution">
    <text evidence="2">The sequence shown here is derived from an EMBL/GenBank/DDBJ whole genome shotgun (WGS) entry which is preliminary data.</text>
</comment>
<keyword evidence="1" id="KW-0472">Membrane</keyword>
<gene>
    <name evidence="2" type="ORF">A2801_02315</name>
</gene>
<dbReference type="EMBL" id="MGGM01000016">
    <property type="protein sequence ID" value="OGM29180.1"/>
    <property type="molecule type" value="Genomic_DNA"/>
</dbReference>
<organism evidence="2 3">
    <name type="scientific">Candidatus Woesebacteria bacterium RIFCSPHIGHO2_01_FULL_41_10</name>
    <dbReference type="NCBI Taxonomy" id="1802500"/>
    <lineage>
        <taxon>Bacteria</taxon>
        <taxon>Candidatus Woeseibacteriota</taxon>
    </lineage>
</organism>
<dbReference type="AlphaFoldDB" id="A0A1F7YPU3"/>
<sequence>MRKNLLKITSVCLYLLLIVFQVSTTNIPEAYKFSAHEIDLQIKRMNMYPPHLARFGYILEAKKEVQIGERVIKNFFEVVDIRNYFPRPLPYVLAPLLFIGLYFAIKTHKKNKLFLTGFLTSLVLLTLIGTHAKYGLVLLYPFFVFFFCLGLSKIVRLIKL</sequence>
<reference evidence="2 3" key="1">
    <citation type="journal article" date="2016" name="Nat. Commun.">
        <title>Thousands of microbial genomes shed light on interconnected biogeochemical processes in an aquifer system.</title>
        <authorList>
            <person name="Anantharaman K."/>
            <person name="Brown C.T."/>
            <person name="Hug L.A."/>
            <person name="Sharon I."/>
            <person name="Castelle C.J."/>
            <person name="Probst A.J."/>
            <person name="Thomas B.C."/>
            <person name="Singh A."/>
            <person name="Wilkins M.J."/>
            <person name="Karaoz U."/>
            <person name="Brodie E.L."/>
            <person name="Williams K.H."/>
            <person name="Hubbard S.S."/>
            <person name="Banfield J.F."/>
        </authorList>
    </citation>
    <scope>NUCLEOTIDE SEQUENCE [LARGE SCALE GENOMIC DNA]</scope>
</reference>